<reference evidence="1" key="2">
    <citation type="journal article" date="2015" name="Fish Shellfish Immunol.">
        <title>Early steps in the European eel (Anguilla anguilla)-Vibrio vulnificus interaction in the gills: Role of the RtxA13 toxin.</title>
        <authorList>
            <person name="Callol A."/>
            <person name="Pajuelo D."/>
            <person name="Ebbesson L."/>
            <person name="Teles M."/>
            <person name="MacKenzie S."/>
            <person name="Amaro C."/>
        </authorList>
    </citation>
    <scope>NUCLEOTIDE SEQUENCE</scope>
</reference>
<evidence type="ECO:0000313" key="1">
    <source>
        <dbReference type="EMBL" id="JAH65799.1"/>
    </source>
</evidence>
<dbReference type="EMBL" id="GBXM01042778">
    <property type="protein sequence ID" value="JAH65799.1"/>
    <property type="molecule type" value="Transcribed_RNA"/>
</dbReference>
<reference evidence="1" key="1">
    <citation type="submission" date="2014-11" db="EMBL/GenBank/DDBJ databases">
        <authorList>
            <person name="Amaro Gonzalez C."/>
        </authorList>
    </citation>
    <scope>NUCLEOTIDE SEQUENCE</scope>
</reference>
<name>A0A0E9UIY0_ANGAN</name>
<organism evidence="1">
    <name type="scientific">Anguilla anguilla</name>
    <name type="common">European freshwater eel</name>
    <name type="synonym">Muraena anguilla</name>
    <dbReference type="NCBI Taxonomy" id="7936"/>
    <lineage>
        <taxon>Eukaryota</taxon>
        <taxon>Metazoa</taxon>
        <taxon>Chordata</taxon>
        <taxon>Craniata</taxon>
        <taxon>Vertebrata</taxon>
        <taxon>Euteleostomi</taxon>
        <taxon>Actinopterygii</taxon>
        <taxon>Neopterygii</taxon>
        <taxon>Teleostei</taxon>
        <taxon>Anguilliformes</taxon>
        <taxon>Anguillidae</taxon>
        <taxon>Anguilla</taxon>
    </lineage>
</organism>
<proteinExistence type="predicted"/>
<protein>
    <submittedName>
        <fullName evidence="1">Uncharacterized protein</fullName>
    </submittedName>
</protein>
<sequence>MLVGYKTAVPTAVLDTSLPKETPDTG</sequence>
<dbReference type="AlphaFoldDB" id="A0A0E9UIY0"/>
<accession>A0A0E9UIY0</accession>